<dbReference type="Gene3D" id="3.40.50.1580">
    <property type="entry name" value="Nucleoside phosphorylase domain"/>
    <property type="match status" value="1"/>
</dbReference>
<dbReference type="KEGG" id="tsa:AciPR4_1986"/>
<name>E8V777_TERSS</name>
<proteinExistence type="predicted"/>
<evidence type="ECO:0000313" key="2">
    <source>
        <dbReference type="EMBL" id="ADV82790.1"/>
    </source>
</evidence>
<sequence length="229" mass="24211">MERHVPNLAILAALPREIAAVVRGTRPDADLLRQGIHLHRLPGCIVVAAGMGSRRVTLALESALKTSPGITTLISAGLAGACTGRLTPGTVTEAGMIIDAQSGERHTAAAEGTTLITTHAIASVQEKIRLAATYKADLVDMEAATVARLAAAHGLRFRAIKAVSDAHDFELASLSHFATQHGHFRTGAFAFHTALRPHTWRKTMHLGRNSNRALAALTVALNAAINEVH</sequence>
<dbReference type="OrthoDB" id="5451816at2"/>
<dbReference type="AlphaFoldDB" id="E8V777"/>
<evidence type="ECO:0000313" key="3">
    <source>
        <dbReference type="Proteomes" id="UP000006844"/>
    </source>
</evidence>
<dbReference type="STRING" id="401053.AciPR4_1986"/>
<feature type="domain" description="Nucleoside phosphorylase" evidence="1">
    <location>
        <begin position="107"/>
        <end position="169"/>
    </location>
</feature>
<accession>E8V777</accession>
<dbReference type="GO" id="GO:0003824">
    <property type="term" value="F:catalytic activity"/>
    <property type="evidence" value="ECO:0007669"/>
    <property type="project" value="InterPro"/>
</dbReference>
<dbReference type="SUPFAM" id="SSF53167">
    <property type="entry name" value="Purine and uridine phosphorylases"/>
    <property type="match status" value="1"/>
</dbReference>
<dbReference type="Pfam" id="PF01048">
    <property type="entry name" value="PNP_UDP_1"/>
    <property type="match status" value="1"/>
</dbReference>
<organism evidence="2 3">
    <name type="scientific">Terriglobus saanensis (strain ATCC BAA-1853 / DSM 23119 / SP1PR4)</name>
    <dbReference type="NCBI Taxonomy" id="401053"/>
    <lineage>
        <taxon>Bacteria</taxon>
        <taxon>Pseudomonadati</taxon>
        <taxon>Acidobacteriota</taxon>
        <taxon>Terriglobia</taxon>
        <taxon>Terriglobales</taxon>
        <taxon>Acidobacteriaceae</taxon>
        <taxon>Terriglobus</taxon>
    </lineage>
</organism>
<dbReference type="InterPro" id="IPR000845">
    <property type="entry name" value="Nucleoside_phosphorylase_d"/>
</dbReference>
<dbReference type="GO" id="GO:0009116">
    <property type="term" value="P:nucleoside metabolic process"/>
    <property type="evidence" value="ECO:0007669"/>
    <property type="project" value="InterPro"/>
</dbReference>
<evidence type="ECO:0000259" key="1">
    <source>
        <dbReference type="Pfam" id="PF01048"/>
    </source>
</evidence>
<dbReference type="HOGENOM" id="CLU_031248_4_1_0"/>
<reference evidence="2 3" key="1">
    <citation type="journal article" date="2012" name="Stand. Genomic Sci.">
        <title>Complete genome sequence of Terriglobus saanensis type strain SP1PR4(T), an Acidobacteria from tundra soil.</title>
        <authorList>
            <person name="Rawat S.R."/>
            <person name="Mannisto M.K."/>
            <person name="Starovoytov V."/>
            <person name="Goodwin L."/>
            <person name="Nolan M."/>
            <person name="Hauser L."/>
            <person name="Land M."/>
            <person name="Davenport K.W."/>
            <person name="Woyke T."/>
            <person name="Haggblom M.M."/>
        </authorList>
    </citation>
    <scope>NUCLEOTIDE SEQUENCE</scope>
    <source>
        <strain evidence="3">ATCC BAA-1853 / DSM 23119 / SP1PR4</strain>
    </source>
</reference>
<dbReference type="EMBL" id="CP002467">
    <property type="protein sequence ID" value="ADV82790.1"/>
    <property type="molecule type" value="Genomic_DNA"/>
</dbReference>
<protein>
    <submittedName>
        <fullName evidence="2">Purine or other phosphorylase family 1</fullName>
    </submittedName>
</protein>
<dbReference type="Proteomes" id="UP000006844">
    <property type="component" value="Chromosome"/>
</dbReference>
<gene>
    <name evidence="2" type="ordered locus">AciPR4_1986</name>
</gene>
<dbReference type="InterPro" id="IPR035994">
    <property type="entry name" value="Nucleoside_phosphorylase_sf"/>
</dbReference>
<dbReference type="eggNOG" id="COG0775">
    <property type="taxonomic scope" value="Bacteria"/>
</dbReference>
<keyword evidence="3" id="KW-1185">Reference proteome</keyword>